<gene>
    <name evidence="2" type="ORF">F511_35668</name>
</gene>
<protein>
    <submittedName>
        <fullName evidence="2">Uncharacterized protein</fullName>
    </submittedName>
</protein>
<dbReference type="AlphaFoldDB" id="A0A2Z7C7H1"/>
<name>A0A2Z7C7H1_9LAMI</name>
<evidence type="ECO:0000313" key="3">
    <source>
        <dbReference type="Proteomes" id="UP000250235"/>
    </source>
</evidence>
<reference evidence="2 3" key="1">
    <citation type="journal article" date="2015" name="Proc. Natl. Acad. Sci. U.S.A.">
        <title>The resurrection genome of Boea hygrometrica: A blueprint for survival of dehydration.</title>
        <authorList>
            <person name="Xiao L."/>
            <person name="Yang G."/>
            <person name="Zhang L."/>
            <person name="Yang X."/>
            <person name="Zhao S."/>
            <person name="Ji Z."/>
            <person name="Zhou Q."/>
            <person name="Hu M."/>
            <person name="Wang Y."/>
            <person name="Chen M."/>
            <person name="Xu Y."/>
            <person name="Jin H."/>
            <person name="Xiao X."/>
            <person name="Hu G."/>
            <person name="Bao F."/>
            <person name="Hu Y."/>
            <person name="Wan P."/>
            <person name="Li L."/>
            <person name="Deng X."/>
            <person name="Kuang T."/>
            <person name="Xiang C."/>
            <person name="Zhu J.K."/>
            <person name="Oliver M.J."/>
            <person name="He Y."/>
        </authorList>
    </citation>
    <scope>NUCLEOTIDE SEQUENCE [LARGE SCALE GENOMIC DNA]</scope>
    <source>
        <strain evidence="3">cv. XS01</strain>
    </source>
</reference>
<feature type="region of interest" description="Disordered" evidence="1">
    <location>
        <begin position="151"/>
        <end position="199"/>
    </location>
</feature>
<accession>A0A2Z7C7H1</accession>
<proteinExistence type="predicted"/>
<feature type="compositionally biased region" description="Low complexity" evidence="1">
    <location>
        <begin position="180"/>
        <end position="199"/>
    </location>
</feature>
<feature type="compositionally biased region" description="Basic and acidic residues" evidence="1">
    <location>
        <begin position="165"/>
        <end position="179"/>
    </location>
</feature>
<organism evidence="2 3">
    <name type="scientific">Dorcoceras hygrometricum</name>
    <dbReference type="NCBI Taxonomy" id="472368"/>
    <lineage>
        <taxon>Eukaryota</taxon>
        <taxon>Viridiplantae</taxon>
        <taxon>Streptophyta</taxon>
        <taxon>Embryophyta</taxon>
        <taxon>Tracheophyta</taxon>
        <taxon>Spermatophyta</taxon>
        <taxon>Magnoliopsida</taxon>
        <taxon>eudicotyledons</taxon>
        <taxon>Gunneridae</taxon>
        <taxon>Pentapetalae</taxon>
        <taxon>asterids</taxon>
        <taxon>lamiids</taxon>
        <taxon>Lamiales</taxon>
        <taxon>Gesneriaceae</taxon>
        <taxon>Didymocarpoideae</taxon>
        <taxon>Trichosporeae</taxon>
        <taxon>Loxocarpinae</taxon>
        <taxon>Dorcoceras</taxon>
    </lineage>
</organism>
<evidence type="ECO:0000313" key="2">
    <source>
        <dbReference type="EMBL" id="KZV40580.1"/>
    </source>
</evidence>
<dbReference type="EMBL" id="KQ999916">
    <property type="protein sequence ID" value="KZV40580.1"/>
    <property type="molecule type" value="Genomic_DNA"/>
</dbReference>
<keyword evidence="3" id="KW-1185">Reference proteome</keyword>
<dbReference type="Proteomes" id="UP000250235">
    <property type="component" value="Unassembled WGS sequence"/>
</dbReference>
<sequence length="199" mass="22809">MDAFDERVHFLKEVRIRDVSSFESLAQIEEQLLLWGETERVSQLFERRPLIMYKLYGMEVKKSVDEHLENFKPTEPSVNYDYMCIRFLTPKASKAGDAVIADTLQITLTPSTQPRVPALEFSTQDEQEQAAARKADQTDEQIKTVDQVVEQEKDKANEQLGFLDGKQEQPVPEKEDDPQHSPVHSSSRSSSFHPSMHSV</sequence>
<evidence type="ECO:0000256" key="1">
    <source>
        <dbReference type="SAM" id="MobiDB-lite"/>
    </source>
</evidence>